<feature type="compositionally biased region" description="Basic residues" evidence="1">
    <location>
        <begin position="1"/>
        <end position="22"/>
    </location>
</feature>
<protein>
    <submittedName>
        <fullName evidence="2">Uncharacterized protein</fullName>
    </submittedName>
</protein>
<dbReference type="VEuPathDB" id="FungiDB:AB675_7950"/>
<gene>
    <name evidence="2" type="ORF">AB675_7950</name>
</gene>
<reference evidence="2 3" key="1">
    <citation type="submission" date="2015-06" db="EMBL/GenBank/DDBJ databases">
        <title>Draft genome of the ant-associated black yeast Phialophora attae CBS 131958.</title>
        <authorList>
            <person name="Moreno L.F."/>
            <person name="Stielow B.J."/>
            <person name="de Hoog S."/>
            <person name="Vicente V.A."/>
            <person name="Weiss V.A."/>
            <person name="de Vries M."/>
            <person name="Cruz L.M."/>
            <person name="Souza E.M."/>
        </authorList>
    </citation>
    <scope>NUCLEOTIDE SEQUENCE [LARGE SCALE GENOMIC DNA]</scope>
    <source>
        <strain evidence="2 3">CBS 131958</strain>
    </source>
</reference>
<accession>A0A0N0NN54</accession>
<comment type="caution">
    <text evidence="2">The sequence shown here is derived from an EMBL/GenBank/DDBJ whole genome shotgun (WGS) entry which is preliminary data.</text>
</comment>
<dbReference type="EMBL" id="LFJN01000010">
    <property type="protein sequence ID" value="KPI41221.1"/>
    <property type="molecule type" value="Genomic_DNA"/>
</dbReference>
<feature type="compositionally biased region" description="Basic residues" evidence="1">
    <location>
        <begin position="177"/>
        <end position="192"/>
    </location>
</feature>
<feature type="region of interest" description="Disordered" evidence="1">
    <location>
        <begin position="1"/>
        <end position="208"/>
    </location>
</feature>
<organism evidence="2 3">
    <name type="scientific">Cyphellophora attinorum</name>
    <dbReference type="NCBI Taxonomy" id="1664694"/>
    <lineage>
        <taxon>Eukaryota</taxon>
        <taxon>Fungi</taxon>
        <taxon>Dikarya</taxon>
        <taxon>Ascomycota</taxon>
        <taxon>Pezizomycotina</taxon>
        <taxon>Eurotiomycetes</taxon>
        <taxon>Chaetothyriomycetidae</taxon>
        <taxon>Chaetothyriales</taxon>
        <taxon>Cyphellophoraceae</taxon>
        <taxon>Cyphellophora</taxon>
    </lineage>
</organism>
<name>A0A0N0NN54_9EURO</name>
<keyword evidence="3" id="KW-1185">Reference proteome</keyword>
<dbReference type="Proteomes" id="UP000038010">
    <property type="component" value="Unassembled WGS sequence"/>
</dbReference>
<dbReference type="GeneID" id="28740237"/>
<evidence type="ECO:0000313" key="2">
    <source>
        <dbReference type="EMBL" id="KPI41221.1"/>
    </source>
</evidence>
<evidence type="ECO:0000256" key="1">
    <source>
        <dbReference type="SAM" id="MobiDB-lite"/>
    </source>
</evidence>
<feature type="compositionally biased region" description="Pro residues" evidence="1">
    <location>
        <begin position="133"/>
        <end position="149"/>
    </location>
</feature>
<dbReference type="RefSeq" id="XP_018001184.1">
    <property type="nucleotide sequence ID" value="XM_018148357.1"/>
</dbReference>
<sequence>MSSKRKAHKGSSSSKKRSRRSQSRAPLDGDEKVSEFEPDSESDQDTDRWPSSKVFEFSAELAELEPFPRPTTWDPSFTTWGRPRLRQTSARTNPSVQSTPSPTAPVPVQLPQQAGESETGLDGPSSPTDSPRRPPPGYQYPAPRYPLPAPGSYHPPFETTTRGVPQPAQVDGAQPRTPHRQFHSQRQSHHQQRGQGPVPSRDQNDGAVNGHQTIQDLLARDALRRESLRPARLGLAPNALYDLYGNSPLQAPMASAQEGRDCIAGNHPHDDMVIDFAVTVKFVNDAGEEVRRNSWLECNSVQKLFAQADVGDDIRVVKGSDEDFQLLCEAIFLGHKVRTDGAREPLEVQVKSL</sequence>
<dbReference type="AlphaFoldDB" id="A0A0N0NN54"/>
<proteinExistence type="predicted"/>
<feature type="compositionally biased region" description="Polar residues" evidence="1">
    <location>
        <begin position="86"/>
        <end position="101"/>
    </location>
</feature>
<evidence type="ECO:0000313" key="3">
    <source>
        <dbReference type="Proteomes" id="UP000038010"/>
    </source>
</evidence>